<dbReference type="EC" id="2.7.13.3" evidence="2"/>
<dbReference type="Gene3D" id="3.30.450.20">
    <property type="entry name" value="PAS domain"/>
    <property type="match status" value="1"/>
</dbReference>
<feature type="transmembrane region" description="Helical" evidence="9">
    <location>
        <begin position="12"/>
        <end position="34"/>
    </location>
</feature>
<dbReference type="InterPro" id="IPR004358">
    <property type="entry name" value="Sig_transdc_His_kin-like_C"/>
</dbReference>
<dbReference type="InterPro" id="IPR036097">
    <property type="entry name" value="HisK_dim/P_sf"/>
</dbReference>
<dbReference type="CDD" id="cd00130">
    <property type="entry name" value="PAS"/>
    <property type="match status" value="1"/>
</dbReference>
<dbReference type="Proteomes" id="UP000434639">
    <property type="component" value="Unassembled WGS sequence"/>
</dbReference>
<keyword evidence="6" id="KW-0418">Kinase</keyword>
<keyword evidence="5" id="KW-0547">Nucleotide-binding</keyword>
<dbReference type="SUPFAM" id="SSF55874">
    <property type="entry name" value="ATPase domain of HSP90 chaperone/DNA topoisomerase II/histidine kinase"/>
    <property type="match status" value="1"/>
</dbReference>
<evidence type="ECO:0000256" key="1">
    <source>
        <dbReference type="ARBA" id="ARBA00000085"/>
    </source>
</evidence>
<dbReference type="InterPro" id="IPR000014">
    <property type="entry name" value="PAS"/>
</dbReference>
<evidence type="ECO:0000256" key="5">
    <source>
        <dbReference type="ARBA" id="ARBA00022741"/>
    </source>
</evidence>
<dbReference type="SUPFAM" id="SSF55785">
    <property type="entry name" value="PYP-like sensor domain (PAS domain)"/>
    <property type="match status" value="1"/>
</dbReference>
<dbReference type="PROSITE" id="PS50112">
    <property type="entry name" value="PAS"/>
    <property type="match status" value="1"/>
</dbReference>
<dbReference type="PANTHER" id="PTHR43065">
    <property type="entry name" value="SENSOR HISTIDINE KINASE"/>
    <property type="match status" value="1"/>
</dbReference>
<reference evidence="12 13" key="1">
    <citation type="journal article" date="2017" name="Int. J. Syst. Evol. Microbiol.">
        <title>Bacillus mangrovi sp. nov., isolated from a sediment sample from a mangrove forest.</title>
        <authorList>
            <person name="Gupta V."/>
            <person name="Singh P.K."/>
            <person name="Korpole S."/>
            <person name="Tanuku N.R.S."/>
            <person name="Pinnaka A.K."/>
        </authorList>
    </citation>
    <scope>NUCLEOTIDE SEQUENCE [LARGE SCALE GENOMIC DNA]</scope>
    <source>
        <strain evidence="12 13">KCTC 33872</strain>
    </source>
</reference>
<evidence type="ECO:0000313" key="13">
    <source>
        <dbReference type="Proteomes" id="UP000434639"/>
    </source>
</evidence>
<keyword evidence="7" id="KW-0067">ATP-binding</keyword>
<dbReference type="InterPro" id="IPR036890">
    <property type="entry name" value="HATPase_C_sf"/>
</dbReference>
<evidence type="ECO:0000256" key="4">
    <source>
        <dbReference type="ARBA" id="ARBA00022679"/>
    </source>
</evidence>
<dbReference type="SUPFAM" id="SSF47384">
    <property type="entry name" value="Homodimeric domain of signal transducing histidine kinase"/>
    <property type="match status" value="1"/>
</dbReference>
<dbReference type="Gene3D" id="3.30.565.10">
    <property type="entry name" value="Histidine kinase-like ATPase, C-terminal domain"/>
    <property type="match status" value="1"/>
</dbReference>
<dbReference type="Pfam" id="PF00512">
    <property type="entry name" value="HisKA"/>
    <property type="match status" value="1"/>
</dbReference>
<proteinExistence type="predicted"/>
<keyword evidence="9" id="KW-1133">Transmembrane helix</keyword>
<dbReference type="Gene3D" id="1.10.287.130">
    <property type="match status" value="1"/>
</dbReference>
<organism evidence="12 13">
    <name type="scientific">Metabacillus mangrovi</name>
    <dbReference type="NCBI Taxonomy" id="1491830"/>
    <lineage>
        <taxon>Bacteria</taxon>
        <taxon>Bacillati</taxon>
        <taxon>Bacillota</taxon>
        <taxon>Bacilli</taxon>
        <taxon>Bacillales</taxon>
        <taxon>Bacillaceae</taxon>
        <taxon>Metabacillus</taxon>
    </lineage>
</organism>
<keyword evidence="9" id="KW-0812">Transmembrane</keyword>
<evidence type="ECO:0000313" key="12">
    <source>
        <dbReference type="EMBL" id="MTH53606.1"/>
    </source>
</evidence>
<dbReference type="SMART" id="SM00387">
    <property type="entry name" value="HATPase_c"/>
    <property type="match status" value="1"/>
</dbReference>
<dbReference type="InterPro" id="IPR035965">
    <property type="entry name" value="PAS-like_dom_sf"/>
</dbReference>
<dbReference type="CDD" id="cd00075">
    <property type="entry name" value="HATPase"/>
    <property type="match status" value="1"/>
</dbReference>
<dbReference type="NCBIfam" id="TIGR00229">
    <property type="entry name" value="sensory_box"/>
    <property type="match status" value="1"/>
</dbReference>
<evidence type="ECO:0000256" key="7">
    <source>
        <dbReference type="ARBA" id="ARBA00022840"/>
    </source>
</evidence>
<keyword evidence="9" id="KW-0472">Membrane</keyword>
<dbReference type="RefSeq" id="WP_155112138.1">
    <property type="nucleotide sequence ID" value="NZ_WMIB01000007.1"/>
</dbReference>
<keyword evidence="3" id="KW-0597">Phosphoprotein</keyword>
<name>A0A7X2S5J5_9BACI</name>
<keyword evidence="4" id="KW-0808">Transferase</keyword>
<dbReference type="GO" id="GO:0005524">
    <property type="term" value="F:ATP binding"/>
    <property type="evidence" value="ECO:0007669"/>
    <property type="project" value="UniProtKB-KW"/>
</dbReference>
<gene>
    <name evidence="12" type="ORF">GKZ89_09340</name>
</gene>
<evidence type="ECO:0000259" key="11">
    <source>
        <dbReference type="PROSITE" id="PS50112"/>
    </source>
</evidence>
<dbReference type="Pfam" id="PF08448">
    <property type="entry name" value="PAS_4"/>
    <property type="match status" value="1"/>
</dbReference>
<evidence type="ECO:0000256" key="8">
    <source>
        <dbReference type="ARBA" id="ARBA00023012"/>
    </source>
</evidence>
<dbReference type="OrthoDB" id="9815750at2"/>
<comment type="catalytic activity">
    <reaction evidence="1">
        <text>ATP + protein L-histidine = ADP + protein N-phospho-L-histidine.</text>
        <dbReference type="EC" id="2.7.13.3"/>
    </reaction>
</comment>
<accession>A0A7X2S5J5</accession>
<dbReference type="PANTHER" id="PTHR43065:SF34">
    <property type="entry name" value="SPORULATION KINASE A"/>
    <property type="match status" value="1"/>
</dbReference>
<dbReference type="InterPro" id="IPR003594">
    <property type="entry name" value="HATPase_dom"/>
</dbReference>
<evidence type="ECO:0000259" key="10">
    <source>
        <dbReference type="PROSITE" id="PS50109"/>
    </source>
</evidence>
<dbReference type="EMBL" id="WMIB01000007">
    <property type="protein sequence ID" value="MTH53606.1"/>
    <property type="molecule type" value="Genomic_DNA"/>
</dbReference>
<dbReference type="InterPro" id="IPR003661">
    <property type="entry name" value="HisK_dim/P_dom"/>
</dbReference>
<evidence type="ECO:0000256" key="9">
    <source>
        <dbReference type="SAM" id="Phobius"/>
    </source>
</evidence>
<dbReference type="SMART" id="SM00091">
    <property type="entry name" value="PAS"/>
    <property type="match status" value="1"/>
</dbReference>
<dbReference type="PROSITE" id="PS50109">
    <property type="entry name" value="HIS_KIN"/>
    <property type="match status" value="1"/>
</dbReference>
<dbReference type="PRINTS" id="PR00344">
    <property type="entry name" value="BCTRLSENSOR"/>
</dbReference>
<evidence type="ECO:0000256" key="2">
    <source>
        <dbReference type="ARBA" id="ARBA00012438"/>
    </source>
</evidence>
<dbReference type="InterPro" id="IPR013656">
    <property type="entry name" value="PAS_4"/>
</dbReference>
<evidence type="ECO:0000256" key="6">
    <source>
        <dbReference type="ARBA" id="ARBA00022777"/>
    </source>
</evidence>
<comment type="caution">
    <text evidence="12">The sequence shown here is derived from an EMBL/GenBank/DDBJ whole genome shotgun (WGS) entry which is preliminary data.</text>
</comment>
<evidence type="ECO:0000256" key="3">
    <source>
        <dbReference type="ARBA" id="ARBA00022553"/>
    </source>
</evidence>
<dbReference type="GO" id="GO:0000155">
    <property type="term" value="F:phosphorelay sensor kinase activity"/>
    <property type="evidence" value="ECO:0007669"/>
    <property type="project" value="InterPro"/>
</dbReference>
<protein>
    <recommendedName>
        <fullName evidence="2">histidine kinase</fullName>
        <ecNumber evidence="2">2.7.13.3</ecNumber>
    </recommendedName>
</protein>
<sequence>MQPSQKIALRIALIYLIIGAVWIFATDYLFLLLAKQDLTLYNFFQHYKGWIFIAVTSSALYILVHRNTSRLFYSKKQLEIKETELQTSNEHYRSLFHHNPDGVFELDLEGRLMALNPVGEYIIGIKESKIRERSALEFIVPSEWKKAGELFGKVVSREPQKFEITVRNKLNQERILRCSLLPIMINDEIKGVFGIGRDITEFRASEELMITTEKMSIIGELAASVAHEIRNPLTSLKGFVQLMSSTKTVDASHLEIMMSEIDRINMISGEMLALGKKQDVHFRMEDAVSIMSHVNLLLQGEANMKNVRISFRDNQLPLPILCDQNQIKQVFLNLIKNAIEAMTEAGLIMITMEKTRKKVRVVIEDNGIGMEQERLDKLGEPFYSTKEKGTGLGLAVCFSIIKRHKGTIRFESAVGEGTTAIVEFPAAE</sequence>
<feature type="transmembrane region" description="Helical" evidence="9">
    <location>
        <begin position="46"/>
        <end position="64"/>
    </location>
</feature>
<feature type="domain" description="Histidine kinase" evidence="10">
    <location>
        <begin position="224"/>
        <end position="428"/>
    </location>
</feature>
<feature type="domain" description="PAS" evidence="11">
    <location>
        <begin position="88"/>
        <end position="158"/>
    </location>
</feature>
<keyword evidence="8" id="KW-0902">Two-component regulatory system</keyword>
<dbReference type="CDD" id="cd00082">
    <property type="entry name" value="HisKA"/>
    <property type="match status" value="1"/>
</dbReference>
<keyword evidence="13" id="KW-1185">Reference proteome</keyword>
<dbReference type="Pfam" id="PF02518">
    <property type="entry name" value="HATPase_c"/>
    <property type="match status" value="1"/>
</dbReference>
<dbReference type="AlphaFoldDB" id="A0A7X2S5J5"/>
<dbReference type="SMART" id="SM00388">
    <property type="entry name" value="HisKA"/>
    <property type="match status" value="1"/>
</dbReference>
<dbReference type="InterPro" id="IPR005467">
    <property type="entry name" value="His_kinase_dom"/>
</dbReference>